<proteinExistence type="predicted"/>
<keyword evidence="1" id="KW-0175">Coiled coil</keyword>
<evidence type="ECO:0000256" key="1">
    <source>
        <dbReference type="SAM" id="Coils"/>
    </source>
</evidence>
<name>A0A4U8UGL7_9HELI</name>
<evidence type="ECO:0000313" key="4">
    <source>
        <dbReference type="Proteomes" id="UP000029920"/>
    </source>
</evidence>
<dbReference type="EMBL" id="JRPC02000016">
    <property type="protein sequence ID" value="TLE15538.1"/>
    <property type="molecule type" value="Genomic_DNA"/>
</dbReference>
<dbReference type="Proteomes" id="UP000029920">
    <property type="component" value="Unassembled WGS sequence"/>
</dbReference>
<feature type="coiled-coil region" evidence="1">
    <location>
        <begin position="211"/>
        <end position="245"/>
    </location>
</feature>
<dbReference type="RefSeq" id="WP_034553180.1">
    <property type="nucleotide sequence ID" value="NZ_JRPC02000016.1"/>
</dbReference>
<comment type="caution">
    <text evidence="3">The sequence shown here is derived from an EMBL/GenBank/DDBJ whole genome shotgun (WGS) entry which is preliminary data.</text>
</comment>
<protein>
    <submittedName>
        <fullName evidence="3">Uncharacterized protein</fullName>
    </submittedName>
</protein>
<evidence type="ECO:0000256" key="2">
    <source>
        <dbReference type="SAM" id="MobiDB-lite"/>
    </source>
</evidence>
<keyword evidence="4" id="KW-1185">Reference proteome</keyword>
<evidence type="ECO:0000313" key="3">
    <source>
        <dbReference type="EMBL" id="TLE15538.1"/>
    </source>
</evidence>
<dbReference type="AlphaFoldDB" id="A0A4U8UGL7"/>
<gene>
    <name evidence="3" type="ORF">LS72_006875</name>
</gene>
<sequence>MPIGGADNIVSKTLYLSANNRSQSSLQREAEQDSQTKPQNIQESIKAKLIGQDSNYKPVLFNDPTSGNRISALLSKENLERLQEKFDKKDFFTREDGLIRLSGKAESYVSGWYAHITAGDVEAQKADLDRDGKFSESERELIKDGYEFGILEKGILNNGIVVHSVSTNSKADNTNVRTIEDLLNNFITQDQNLDGEISVKEHIEVTRGSLAETLKNILKSQENSLAKMVDNSNQANNEKAKTKRKNKPNISALEEAAKILAKIKQSKDLSLLSLQEQEVVRQYFAGEVEQLKQQNVDSNAINQHLSDKIQEFVEEVSSNKNLIFETKA</sequence>
<reference evidence="3 4" key="1">
    <citation type="journal article" date="2014" name="Genome Announc.">
        <title>Draft genome sequences of eight enterohepatic helicobacter species isolated from both laboratory and wild rodents.</title>
        <authorList>
            <person name="Sheh A."/>
            <person name="Shen Z."/>
            <person name="Fox J.G."/>
        </authorList>
    </citation>
    <scope>NUCLEOTIDE SEQUENCE [LARGE SCALE GENOMIC DNA]</scope>
    <source>
        <strain evidence="3 4">MIT-03-7007</strain>
    </source>
</reference>
<organism evidence="3 4">
    <name type="scientific">Helicobacter apodemus</name>
    <dbReference type="NCBI Taxonomy" id="135569"/>
    <lineage>
        <taxon>Bacteria</taxon>
        <taxon>Pseudomonadati</taxon>
        <taxon>Campylobacterota</taxon>
        <taxon>Epsilonproteobacteria</taxon>
        <taxon>Campylobacterales</taxon>
        <taxon>Helicobacteraceae</taxon>
        <taxon>Helicobacter</taxon>
    </lineage>
</organism>
<feature type="region of interest" description="Disordered" evidence="2">
    <location>
        <begin position="21"/>
        <end position="40"/>
    </location>
</feature>
<accession>A0A4U8UGL7</accession>